<dbReference type="InterPro" id="IPR044244">
    <property type="entry name" value="TTC27/Emw1"/>
</dbReference>
<organism evidence="4">
    <name type="scientific">Arcella intermedia</name>
    <dbReference type="NCBI Taxonomy" id="1963864"/>
    <lineage>
        <taxon>Eukaryota</taxon>
        <taxon>Amoebozoa</taxon>
        <taxon>Tubulinea</taxon>
        <taxon>Elardia</taxon>
        <taxon>Arcellinida</taxon>
        <taxon>Sphaerothecina</taxon>
        <taxon>Arcellidae</taxon>
        <taxon>Arcella</taxon>
    </lineage>
</organism>
<dbReference type="PROSITE" id="PS50005">
    <property type="entry name" value="TPR"/>
    <property type="match status" value="3"/>
</dbReference>
<dbReference type="Pfam" id="PF14559">
    <property type="entry name" value="TPR_19"/>
    <property type="match status" value="2"/>
</dbReference>
<dbReference type="PANTHER" id="PTHR16193">
    <property type="entry name" value="TETRATRICOPEPTIDE REPEAT PROTEIN 27"/>
    <property type="match status" value="1"/>
</dbReference>
<feature type="repeat" description="TPR" evidence="3">
    <location>
        <begin position="289"/>
        <end position="322"/>
    </location>
</feature>
<dbReference type="EMBL" id="GIBP01001407">
    <property type="protein sequence ID" value="NDV30376.1"/>
    <property type="molecule type" value="Transcribed_RNA"/>
</dbReference>
<reference evidence="4" key="1">
    <citation type="journal article" date="2020" name="J. Eukaryot. Microbiol.">
        <title>De novo Sequencing, Assembly and Annotation of the Transcriptome for the Free-Living Testate Amoeba Arcella intermedia.</title>
        <authorList>
            <person name="Ribeiro G.M."/>
            <person name="Porfirio-Sousa A.L."/>
            <person name="Maurer-Alcala X.X."/>
            <person name="Katz L.A."/>
            <person name="Lahr D.J.G."/>
        </authorList>
    </citation>
    <scope>NUCLEOTIDE SEQUENCE</scope>
</reference>
<dbReference type="PANTHER" id="PTHR16193:SF0">
    <property type="entry name" value="TETRATRICOPEPTIDE REPEAT PROTEIN 27"/>
    <property type="match status" value="1"/>
</dbReference>
<name>A0A6B2L082_9EUKA</name>
<keyword evidence="2 3" id="KW-0802">TPR repeat</keyword>
<evidence type="ECO:0000256" key="3">
    <source>
        <dbReference type="PROSITE-ProRule" id="PRU00339"/>
    </source>
</evidence>
<accession>A0A6B2L082</accession>
<dbReference type="InterPro" id="IPR019734">
    <property type="entry name" value="TPR_rpt"/>
</dbReference>
<feature type="repeat" description="TPR" evidence="3">
    <location>
        <begin position="323"/>
        <end position="356"/>
    </location>
</feature>
<dbReference type="AlphaFoldDB" id="A0A6B2L082"/>
<evidence type="ECO:0000256" key="1">
    <source>
        <dbReference type="ARBA" id="ARBA00022737"/>
    </source>
</evidence>
<evidence type="ECO:0000313" key="4">
    <source>
        <dbReference type="EMBL" id="NDV30376.1"/>
    </source>
</evidence>
<sequence length="578" mass="66416">MGLAYNTYMDSTRARDCFVNAKNLSGLEVTLSGAMGRRTKFQTFDLPQLVLLAKSKESVANEGTSANVPENVESPDPDAPRLDHTKFSEKVVDSDSNLLVIDQCIILALCLDVKNRNPRHGLTWEEMRVYVERILKNPNNWLVHSMALLLRARLEFEDHKYMDKASLQIQVLVDQYNSALESEYKVATRMKYVDLIEYPPQVLLKKELAQKWLAIGSAASAQKLFEQLEMWEEIAECFIIREMVSEAEQFLRKRIDIHPTPRLWCTLGDVTGNPLYYQKSWELSKGRFTRAKRNLGKIAMHKQNFQEAIEHYEEALKVNTQFADAWFRLGCCALAVSNLELAQKSFARVVQLHPDDGESWSNLASTHIKRGKMKEAFASLKEAIKYKTENWRIWENLLFVCLDLGEFSEALVVLDKLVELKDKEVDVKALSLLVTFVVNEIKTGKAPPGNFMHRNLHQLLEKIVTKIGDNAELWNVYSNYWMGLGNTEEAVKQRHKQCRALQVEGWFDTAPLFKKVVDACQQLTNDQITHNKPKQLYSTRLYLQSVIKKSKDSFEGTPDHDRLKAMVDLITKQEATHN</sequence>
<evidence type="ECO:0000256" key="2">
    <source>
        <dbReference type="ARBA" id="ARBA00022803"/>
    </source>
</evidence>
<proteinExistence type="predicted"/>
<keyword evidence="1" id="KW-0677">Repeat</keyword>
<feature type="repeat" description="TPR" evidence="3">
    <location>
        <begin position="357"/>
        <end position="390"/>
    </location>
</feature>
<dbReference type="Gene3D" id="1.25.40.10">
    <property type="entry name" value="Tetratricopeptide repeat domain"/>
    <property type="match status" value="1"/>
</dbReference>
<dbReference type="SMART" id="SM00028">
    <property type="entry name" value="TPR"/>
    <property type="match status" value="5"/>
</dbReference>
<dbReference type="SUPFAM" id="SSF48452">
    <property type="entry name" value="TPR-like"/>
    <property type="match status" value="1"/>
</dbReference>
<dbReference type="InterPro" id="IPR011990">
    <property type="entry name" value="TPR-like_helical_dom_sf"/>
</dbReference>
<protein>
    <submittedName>
        <fullName evidence="4">Uncharacterized protein</fullName>
    </submittedName>
</protein>